<protein>
    <submittedName>
        <fullName evidence="2">Uncharacterized protein</fullName>
    </submittedName>
</protein>
<organism evidence="2 3">
    <name type="scientific">Oidiodendron maius (strain Zn)</name>
    <dbReference type="NCBI Taxonomy" id="913774"/>
    <lineage>
        <taxon>Eukaryota</taxon>
        <taxon>Fungi</taxon>
        <taxon>Dikarya</taxon>
        <taxon>Ascomycota</taxon>
        <taxon>Pezizomycotina</taxon>
        <taxon>Leotiomycetes</taxon>
        <taxon>Leotiomycetes incertae sedis</taxon>
        <taxon>Myxotrichaceae</taxon>
        <taxon>Oidiodendron</taxon>
    </lineage>
</organism>
<reference evidence="3" key="2">
    <citation type="submission" date="2015-01" db="EMBL/GenBank/DDBJ databases">
        <title>Evolutionary Origins and Diversification of the Mycorrhizal Mutualists.</title>
        <authorList>
            <consortium name="DOE Joint Genome Institute"/>
            <consortium name="Mycorrhizal Genomics Consortium"/>
            <person name="Kohler A."/>
            <person name="Kuo A."/>
            <person name="Nagy L.G."/>
            <person name="Floudas D."/>
            <person name="Copeland A."/>
            <person name="Barry K.W."/>
            <person name="Cichocki N."/>
            <person name="Veneault-Fourrey C."/>
            <person name="LaButti K."/>
            <person name="Lindquist E.A."/>
            <person name="Lipzen A."/>
            <person name="Lundell T."/>
            <person name="Morin E."/>
            <person name="Murat C."/>
            <person name="Riley R."/>
            <person name="Ohm R."/>
            <person name="Sun H."/>
            <person name="Tunlid A."/>
            <person name="Henrissat B."/>
            <person name="Grigoriev I.V."/>
            <person name="Hibbett D.S."/>
            <person name="Martin F."/>
        </authorList>
    </citation>
    <scope>NUCLEOTIDE SEQUENCE [LARGE SCALE GENOMIC DNA]</scope>
    <source>
        <strain evidence="3">Zn</strain>
    </source>
</reference>
<sequence length="229" mass="25193">MAIKGSQRGVGDAITDSTKRSISGSRRTSPVSDVLDPNDPFGNYPFEPLSNIQCLSTPKDIPTETRPVPDFQPITADLTKDSCACNPNSLYILSVLHQATQHQSNVYLDRSLAMARKSILLLLCLAAKKLLSRHILLSPKLAHHGQEYAVARVNIEAGTVTISELEVNEGLQGRIIDAIIRTEIQAGIRVFIAFEQVLMNEVNGIDQNVGTALRQLSLALIEQFKEWHP</sequence>
<evidence type="ECO:0000256" key="1">
    <source>
        <dbReference type="SAM" id="MobiDB-lite"/>
    </source>
</evidence>
<accession>A0A0C3CCN0</accession>
<dbReference type="Proteomes" id="UP000054321">
    <property type="component" value="Unassembled WGS sequence"/>
</dbReference>
<dbReference type="InParanoid" id="A0A0C3CCN0"/>
<name>A0A0C3CCN0_OIDMZ</name>
<feature type="region of interest" description="Disordered" evidence="1">
    <location>
        <begin position="1"/>
        <end position="37"/>
    </location>
</feature>
<reference evidence="2 3" key="1">
    <citation type="submission" date="2014-04" db="EMBL/GenBank/DDBJ databases">
        <authorList>
            <consortium name="DOE Joint Genome Institute"/>
            <person name="Kuo A."/>
            <person name="Martino E."/>
            <person name="Perotto S."/>
            <person name="Kohler A."/>
            <person name="Nagy L.G."/>
            <person name="Floudas D."/>
            <person name="Copeland A."/>
            <person name="Barry K.W."/>
            <person name="Cichocki N."/>
            <person name="Veneault-Fourrey C."/>
            <person name="LaButti K."/>
            <person name="Lindquist E.A."/>
            <person name="Lipzen A."/>
            <person name="Lundell T."/>
            <person name="Morin E."/>
            <person name="Murat C."/>
            <person name="Sun H."/>
            <person name="Tunlid A."/>
            <person name="Henrissat B."/>
            <person name="Grigoriev I.V."/>
            <person name="Hibbett D.S."/>
            <person name="Martin F."/>
            <person name="Nordberg H.P."/>
            <person name="Cantor M.N."/>
            <person name="Hua S.X."/>
        </authorList>
    </citation>
    <scope>NUCLEOTIDE SEQUENCE [LARGE SCALE GENOMIC DNA]</scope>
    <source>
        <strain evidence="2 3">Zn</strain>
    </source>
</reference>
<feature type="compositionally biased region" description="Polar residues" evidence="1">
    <location>
        <begin position="20"/>
        <end position="31"/>
    </location>
</feature>
<dbReference type="AlphaFoldDB" id="A0A0C3CCN0"/>
<proteinExistence type="predicted"/>
<evidence type="ECO:0000313" key="3">
    <source>
        <dbReference type="Proteomes" id="UP000054321"/>
    </source>
</evidence>
<evidence type="ECO:0000313" key="2">
    <source>
        <dbReference type="EMBL" id="KIM96668.1"/>
    </source>
</evidence>
<keyword evidence="3" id="KW-1185">Reference proteome</keyword>
<dbReference type="STRING" id="913774.A0A0C3CCN0"/>
<dbReference type="HOGENOM" id="CLU_1210159_0_0_1"/>
<dbReference type="EMBL" id="KN832883">
    <property type="protein sequence ID" value="KIM96668.1"/>
    <property type="molecule type" value="Genomic_DNA"/>
</dbReference>
<gene>
    <name evidence="2" type="ORF">OIDMADRAFT_58243</name>
</gene>